<dbReference type="PANTHER" id="PTHR31099">
    <property type="entry name" value="OS06G0165300 PROTEIN"/>
    <property type="match status" value="1"/>
</dbReference>
<evidence type="ECO:0000313" key="4">
    <source>
        <dbReference type="EMBL" id="KAK1397944.1"/>
    </source>
</evidence>
<feature type="compositionally biased region" description="Low complexity" evidence="2">
    <location>
        <begin position="1"/>
        <end position="23"/>
    </location>
</feature>
<organism evidence="4 5">
    <name type="scientific">Heracleum sosnowskyi</name>
    <dbReference type="NCBI Taxonomy" id="360622"/>
    <lineage>
        <taxon>Eukaryota</taxon>
        <taxon>Viridiplantae</taxon>
        <taxon>Streptophyta</taxon>
        <taxon>Embryophyta</taxon>
        <taxon>Tracheophyta</taxon>
        <taxon>Spermatophyta</taxon>
        <taxon>Magnoliopsida</taxon>
        <taxon>eudicotyledons</taxon>
        <taxon>Gunneridae</taxon>
        <taxon>Pentapetalae</taxon>
        <taxon>asterids</taxon>
        <taxon>campanulids</taxon>
        <taxon>Apiales</taxon>
        <taxon>Apiaceae</taxon>
        <taxon>Apioideae</taxon>
        <taxon>apioid superclade</taxon>
        <taxon>Tordylieae</taxon>
        <taxon>Tordyliinae</taxon>
        <taxon>Heracleum</taxon>
    </lineage>
</organism>
<reference evidence="4" key="1">
    <citation type="submission" date="2023-02" db="EMBL/GenBank/DDBJ databases">
        <title>Genome of toxic invasive species Heracleum sosnowskyi carries increased number of genes despite the absence of recent whole-genome duplications.</title>
        <authorList>
            <person name="Schelkunov M."/>
            <person name="Shtratnikova V."/>
            <person name="Makarenko M."/>
            <person name="Klepikova A."/>
            <person name="Omelchenko D."/>
            <person name="Novikova G."/>
            <person name="Obukhova E."/>
            <person name="Bogdanov V."/>
            <person name="Penin A."/>
            <person name="Logacheva M."/>
        </authorList>
    </citation>
    <scope>NUCLEOTIDE SEQUENCE</scope>
    <source>
        <strain evidence="4">Hsosn_3</strain>
        <tissue evidence="4">Leaf</tissue>
    </source>
</reference>
<feature type="region of interest" description="Disordered" evidence="2">
    <location>
        <begin position="1"/>
        <end position="26"/>
    </location>
</feature>
<dbReference type="Proteomes" id="UP001237642">
    <property type="component" value="Unassembled WGS sequence"/>
</dbReference>
<accession>A0AAD8J5H8</accession>
<dbReference type="Pfam" id="PF04195">
    <property type="entry name" value="Transposase_28"/>
    <property type="match status" value="1"/>
</dbReference>
<sequence length="571" mass="64418">MADSSSSQSQISQPSRPARANRGNPPPKSLVHANIFSLRDLLSDFGDAFPNLLHLEAHNIPSKYKQSRVDDISVLFDIKAPYRAVAPGPNDRACYPKPGAIRIYKETFYSGFRLPPHPFVLRLLAEVQICPTQLMPNGWRFIYCFLAQCMKHRVEPIVTVFRYLFKFVNASDDQGWVKIQYQTLNRSCFVSGSSPDSLPLWKKEWFYIYLDGDDWNNYFCPHFTRATDGSLRSLKLGVDDIAAIQLLTGDCLHHCNLLISEDNLQAMGLSTLEPRAKAALGAIFKRREDHAAKPVVVEVERLSKRKKAGDGSPAVEKVPAFLTERPIPVDEDPNPFVVKWGLLNRDTIVGDSRAAAEWSRNVVTPRDATHVVESSEDLQIELLGAQALASANAYHQAALHNLKTVRGEKLIAERDRDRYFASSTSNFERFREVEKEYVAEKEKVRQLEAQLQRGRKDIIAEFKASKEFDDLLNAEYDANFPSTFKDCWESIIEELGTKIEGVSLDKFPVPDLSGTSKDTIMDTTNPSSQPIDDIPELFLDSEPVREEDLVDAAKDDVPLNFEEEPPQDDIA</sequence>
<keyword evidence="5" id="KW-1185">Reference proteome</keyword>
<feature type="domain" description="Transposase (putative) gypsy type" evidence="3">
    <location>
        <begin position="104"/>
        <end position="166"/>
    </location>
</feature>
<protein>
    <recommendedName>
        <fullName evidence="3">Transposase (putative) gypsy type domain-containing protein</fullName>
    </recommendedName>
</protein>
<reference evidence="4" key="2">
    <citation type="submission" date="2023-05" db="EMBL/GenBank/DDBJ databases">
        <authorList>
            <person name="Schelkunov M.I."/>
        </authorList>
    </citation>
    <scope>NUCLEOTIDE SEQUENCE</scope>
    <source>
        <strain evidence="4">Hsosn_3</strain>
        <tissue evidence="4">Leaf</tissue>
    </source>
</reference>
<evidence type="ECO:0000313" key="5">
    <source>
        <dbReference type="Proteomes" id="UP001237642"/>
    </source>
</evidence>
<feature type="region of interest" description="Disordered" evidence="2">
    <location>
        <begin position="515"/>
        <end position="534"/>
    </location>
</feature>
<evidence type="ECO:0000256" key="1">
    <source>
        <dbReference type="SAM" id="Coils"/>
    </source>
</evidence>
<name>A0AAD8J5H8_9APIA</name>
<dbReference type="InterPro" id="IPR007321">
    <property type="entry name" value="Transposase_28"/>
</dbReference>
<comment type="caution">
    <text evidence="4">The sequence shown here is derived from an EMBL/GenBank/DDBJ whole genome shotgun (WGS) entry which is preliminary data.</text>
</comment>
<evidence type="ECO:0000259" key="3">
    <source>
        <dbReference type="Pfam" id="PF04195"/>
    </source>
</evidence>
<dbReference type="AlphaFoldDB" id="A0AAD8J5H8"/>
<keyword evidence="1" id="KW-0175">Coiled coil</keyword>
<feature type="coiled-coil region" evidence="1">
    <location>
        <begin position="430"/>
        <end position="457"/>
    </location>
</feature>
<proteinExistence type="predicted"/>
<dbReference type="PANTHER" id="PTHR31099:SF28">
    <property type="entry name" value="F5J5.12"/>
    <property type="match status" value="1"/>
</dbReference>
<evidence type="ECO:0000256" key="2">
    <source>
        <dbReference type="SAM" id="MobiDB-lite"/>
    </source>
</evidence>
<feature type="compositionally biased region" description="Polar residues" evidence="2">
    <location>
        <begin position="515"/>
        <end position="530"/>
    </location>
</feature>
<gene>
    <name evidence="4" type="ORF">POM88_007807</name>
</gene>
<dbReference type="EMBL" id="JAUIZM010000002">
    <property type="protein sequence ID" value="KAK1397944.1"/>
    <property type="molecule type" value="Genomic_DNA"/>
</dbReference>